<proteinExistence type="predicted"/>
<protein>
    <submittedName>
        <fullName evidence="1">Uncharacterized protein</fullName>
    </submittedName>
</protein>
<comment type="caution">
    <text evidence="1">The sequence shown here is derived from an EMBL/GenBank/DDBJ whole genome shotgun (WGS) entry which is preliminary data.</text>
</comment>
<sequence>MSDKNTLFWLETAESIARNKYDGQYTLIKLPEGYRFCFGILDHRYDLAQMASGETMVDAIMLGVIQETRAIKRILVNFEPEDHLD</sequence>
<gene>
    <name evidence="1" type="ORF">O9H85_15200</name>
</gene>
<keyword evidence="2" id="KW-1185">Reference proteome</keyword>
<reference evidence="1 2" key="1">
    <citation type="submission" date="2022-12" db="EMBL/GenBank/DDBJ databases">
        <title>Draft genome sequence of Paenibacillus sp. dW9.</title>
        <authorList>
            <person name="Choi E.-W."/>
            <person name="Kim D.-U."/>
        </authorList>
    </citation>
    <scope>NUCLEOTIDE SEQUENCE [LARGE SCALE GENOMIC DNA]</scope>
    <source>
        <strain evidence="2">dW9</strain>
    </source>
</reference>
<accession>A0ABT4QA38</accession>
<dbReference type="EMBL" id="JAQAGZ010000009">
    <property type="protein sequence ID" value="MCZ8513754.1"/>
    <property type="molecule type" value="Genomic_DNA"/>
</dbReference>
<evidence type="ECO:0000313" key="2">
    <source>
        <dbReference type="Proteomes" id="UP001527882"/>
    </source>
</evidence>
<dbReference type="Proteomes" id="UP001527882">
    <property type="component" value="Unassembled WGS sequence"/>
</dbReference>
<name>A0ABT4QA38_9BACL</name>
<organism evidence="1 2">
    <name type="scientific">Paenibacillus gyeongsangnamensis</name>
    <dbReference type="NCBI Taxonomy" id="3388067"/>
    <lineage>
        <taxon>Bacteria</taxon>
        <taxon>Bacillati</taxon>
        <taxon>Bacillota</taxon>
        <taxon>Bacilli</taxon>
        <taxon>Bacillales</taxon>
        <taxon>Paenibacillaceae</taxon>
        <taxon>Paenibacillus</taxon>
    </lineage>
</organism>
<dbReference type="RefSeq" id="WP_269882278.1">
    <property type="nucleotide sequence ID" value="NZ_JAQAGZ010000009.1"/>
</dbReference>
<evidence type="ECO:0000313" key="1">
    <source>
        <dbReference type="EMBL" id="MCZ8513754.1"/>
    </source>
</evidence>